<feature type="non-terminal residue" evidence="2">
    <location>
        <position position="1"/>
    </location>
</feature>
<dbReference type="EMBL" id="DVGY01000098">
    <property type="protein sequence ID" value="HIR41067.1"/>
    <property type="molecule type" value="Genomic_DNA"/>
</dbReference>
<organism evidence="2 3">
    <name type="scientific">Candidatus Egerieicola pullicola</name>
    <dbReference type="NCBI Taxonomy" id="2840775"/>
    <lineage>
        <taxon>Bacteria</taxon>
        <taxon>Bacillati</taxon>
        <taxon>Bacillota</taxon>
        <taxon>Clostridia</taxon>
        <taxon>Eubacteriales</taxon>
        <taxon>Oscillospiraceae</taxon>
        <taxon>Oscillospiraceae incertae sedis</taxon>
        <taxon>Candidatus Egerieicola</taxon>
    </lineage>
</organism>
<proteinExistence type="predicted"/>
<dbReference type="AlphaFoldDB" id="A0A9D1AIY5"/>
<reference evidence="2" key="2">
    <citation type="journal article" date="2021" name="PeerJ">
        <title>Extensive microbial diversity within the chicken gut microbiome revealed by metagenomics and culture.</title>
        <authorList>
            <person name="Gilroy R."/>
            <person name="Ravi A."/>
            <person name="Getino M."/>
            <person name="Pursley I."/>
            <person name="Horton D.L."/>
            <person name="Alikhan N.F."/>
            <person name="Baker D."/>
            <person name="Gharbi K."/>
            <person name="Hall N."/>
            <person name="Watson M."/>
            <person name="Adriaenssens E.M."/>
            <person name="Foster-Nyarko E."/>
            <person name="Jarju S."/>
            <person name="Secka A."/>
            <person name="Antonio M."/>
            <person name="Oren A."/>
            <person name="Chaudhuri R.R."/>
            <person name="La Ragione R."/>
            <person name="Hildebrand F."/>
            <person name="Pallen M.J."/>
        </authorList>
    </citation>
    <scope>NUCLEOTIDE SEQUENCE</scope>
    <source>
        <strain evidence="2">CHK184-25365</strain>
    </source>
</reference>
<comment type="caution">
    <text evidence="2">The sequence shown here is derived from an EMBL/GenBank/DDBJ whole genome shotgun (WGS) entry which is preliminary data.</text>
</comment>
<accession>A0A9D1AIY5</accession>
<protein>
    <submittedName>
        <fullName evidence="2">Uncharacterized protein</fullName>
    </submittedName>
</protein>
<evidence type="ECO:0000256" key="1">
    <source>
        <dbReference type="SAM" id="MobiDB-lite"/>
    </source>
</evidence>
<evidence type="ECO:0000313" key="3">
    <source>
        <dbReference type="Proteomes" id="UP000886749"/>
    </source>
</evidence>
<gene>
    <name evidence="2" type="ORF">IAB36_04480</name>
</gene>
<sequence length="56" mass="6354">GEMDGYTMENSDEKAEELGQTDDLSDLFEDLDSDDFADDQPDLSDLVDPTMEEEEF</sequence>
<dbReference type="Proteomes" id="UP000886749">
    <property type="component" value="Unassembled WGS sequence"/>
</dbReference>
<feature type="compositionally biased region" description="Acidic residues" evidence="1">
    <location>
        <begin position="19"/>
        <end position="42"/>
    </location>
</feature>
<feature type="region of interest" description="Disordered" evidence="1">
    <location>
        <begin position="1"/>
        <end position="56"/>
    </location>
</feature>
<name>A0A9D1AIY5_9FIRM</name>
<evidence type="ECO:0000313" key="2">
    <source>
        <dbReference type="EMBL" id="HIR41067.1"/>
    </source>
</evidence>
<reference evidence="2" key="1">
    <citation type="submission" date="2020-10" db="EMBL/GenBank/DDBJ databases">
        <authorList>
            <person name="Gilroy R."/>
        </authorList>
    </citation>
    <scope>NUCLEOTIDE SEQUENCE</scope>
    <source>
        <strain evidence="2">CHK184-25365</strain>
    </source>
</reference>